<dbReference type="Pfam" id="PF09496">
    <property type="entry name" value="CENP-O"/>
    <property type="match status" value="1"/>
</dbReference>
<dbReference type="InterPro" id="IPR018464">
    <property type="entry name" value="CENP-O"/>
</dbReference>
<feature type="coiled-coil region" evidence="7">
    <location>
        <begin position="4"/>
        <end position="31"/>
    </location>
</feature>
<evidence type="ECO:0000256" key="7">
    <source>
        <dbReference type="SAM" id="Coils"/>
    </source>
</evidence>
<protein>
    <submittedName>
        <fullName evidence="8">LANO_0G16908g1_1</fullName>
    </submittedName>
</protein>
<keyword evidence="7" id="KW-0175">Coiled coil</keyword>
<dbReference type="GO" id="GO:0000776">
    <property type="term" value="C:kinetochore"/>
    <property type="evidence" value="ECO:0007669"/>
    <property type="project" value="InterPro"/>
</dbReference>
<sequence length="348" mass="39549">MSEDAVLQQEIDSLKAEISELRRKQEALDKDLGFNFSVYNDHGTVGIPETANQFTKFPALGGPLHQKSDKAQVTLLRTPDGSPSKGMARSMRYEKIPSDISEPEWVLRTQPPVEHKMFDSGVADLIDTDILKSPSKRKSFASSREQQERLQKLDIENFYRAFGRSLFPVVDPSDLRPQESGIVEVKRQMLGLRIEVFNELDRSFEPPHYILFKRSLNNDHWDIFRHTVPSYVGLEEVFEHMRNHNTLSDISQIHTFAKKVYKALQYVSIKMQQLRSLEMSGKVSNLATDPACTIASFKISGVSTLFKLKIEGLEIVAYSCMPLSQKNWATMLLGPVATLNDRLDLLTS</sequence>
<dbReference type="OrthoDB" id="10050372at2759"/>
<gene>
    <name evidence="8" type="ORF">LANO_0G16908G</name>
</gene>
<comment type="similarity">
    <text evidence="3">Belongs to the CENP-O/MCM21 family.</text>
</comment>
<dbReference type="Proteomes" id="UP000189911">
    <property type="component" value="Chromosome G"/>
</dbReference>
<keyword evidence="9" id="KW-1185">Reference proteome</keyword>
<evidence type="ECO:0000256" key="2">
    <source>
        <dbReference type="ARBA" id="ARBA00004584"/>
    </source>
</evidence>
<evidence type="ECO:0000256" key="4">
    <source>
        <dbReference type="ARBA" id="ARBA00022454"/>
    </source>
</evidence>
<dbReference type="AlphaFoldDB" id="A0A1G4KKD8"/>
<organism evidence="8 9">
    <name type="scientific">Lachancea nothofagi CBS 11611</name>
    <dbReference type="NCBI Taxonomy" id="1266666"/>
    <lineage>
        <taxon>Eukaryota</taxon>
        <taxon>Fungi</taxon>
        <taxon>Dikarya</taxon>
        <taxon>Ascomycota</taxon>
        <taxon>Saccharomycotina</taxon>
        <taxon>Saccharomycetes</taxon>
        <taxon>Saccharomycetales</taxon>
        <taxon>Saccharomycetaceae</taxon>
        <taxon>Lachancea</taxon>
    </lineage>
</organism>
<keyword evidence="4" id="KW-0158">Chromosome</keyword>
<evidence type="ECO:0000313" key="8">
    <source>
        <dbReference type="EMBL" id="SCV05028.1"/>
    </source>
</evidence>
<evidence type="ECO:0000256" key="1">
    <source>
        <dbReference type="ARBA" id="ARBA00004123"/>
    </source>
</evidence>
<evidence type="ECO:0000256" key="5">
    <source>
        <dbReference type="ARBA" id="ARBA00023242"/>
    </source>
</evidence>
<dbReference type="EMBL" id="LT598453">
    <property type="protein sequence ID" value="SCV05028.1"/>
    <property type="molecule type" value="Genomic_DNA"/>
</dbReference>
<evidence type="ECO:0000313" key="9">
    <source>
        <dbReference type="Proteomes" id="UP000189911"/>
    </source>
</evidence>
<keyword evidence="5" id="KW-0539">Nucleus</keyword>
<evidence type="ECO:0000256" key="3">
    <source>
        <dbReference type="ARBA" id="ARBA00007321"/>
    </source>
</evidence>
<reference evidence="9" key="1">
    <citation type="submission" date="2016-03" db="EMBL/GenBank/DDBJ databases">
        <authorList>
            <person name="Devillers Hugo."/>
        </authorList>
    </citation>
    <scope>NUCLEOTIDE SEQUENCE [LARGE SCALE GENOMIC DNA]</scope>
</reference>
<dbReference type="GO" id="GO:0005634">
    <property type="term" value="C:nucleus"/>
    <property type="evidence" value="ECO:0007669"/>
    <property type="project" value="UniProtKB-SubCell"/>
</dbReference>
<comment type="subcellular location">
    <subcellularLocation>
        <location evidence="2">Chromosome</location>
        <location evidence="2">Centromere</location>
    </subcellularLocation>
    <subcellularLocation>
        <location evidence="1">Nucleus</location>
    </subcellularLocation>
</comment>
<name>A0A1G4KKD8_9SACH</name>
<accession>A0A1G4KKD8</accession>
<proteinExistence type="inferred from homology"/>
<keyword evidence="6" id="KW-0137">Centromere</keyword>
<evidence type="ECO:0000256" key="6">
    <source>
        <dbReference type="ARBA" id="ARBA00023328"/>
    </source>
</evidence>